<keyword evidence="2" id="KW-0732">Signal</keyword>
<feature type="compositionally biased region" description="Low complexity" evidence="1">
    <location>
        <begin position="334"/>
        <end position="349"/>
    </location>
</feature>
<dbReference type="KEGG" id="tps:THAPSDRAFT_21245"/>
<dbReference type="EMBL" id="CM000639">
    <property type="protein sequence ID" value="EED95225.1"/>
    <property type="molecule type" value="Genomic_DNA"/>
</dbReference>
<proteinExistence type="predicted"/>
<dbReference type="GeneID" id="7450226"/>
<name>B8BU60_THAPS</name>
<feature type="region of interest" description="Disordered" evidence="1">
    <location>
        <begin position="63"/>
        <end position="90"/>
    </location>
</feature>
<evidence type="ECO:0000256" key="2">
    <source>
        <dbReference type="SAM" id="SignalP"/>
    </source>
</evidence>
<dbReference type="AlphaFoldDB" id="B8BU60"/>
<dbReference type="InterPro" id="IPR029052">
    <property type="entry name" value="Metallo-depent_PP-like"/>
</dbReference>
<dbReference type="PANTHER" id="PTHR12905">
    <property type="entry name" value="METALLOPHOSPHOESTERASE"/>
    <property type="match status" value="1"/>
</dbReference>
<feature type="chain" id="PRO_5002868647" description="Calcineurin-like phosphoesterase domain-containing protein" evidence="2">
    <location>
        <begin position="22"/>
        <end position="888"/>
    </location>
</feature>
<dbReference type="eggNOG" id="ENOG502SSXA">
    <property type="taxonomic scope" value="Eukaryota"/>
</dbReference>
<evidence type="ECO:0000256" key="1">
    <source>
        <dbReference type="SAM" id="MobiDB-lite"/>
    </source>
</evidence>
<dbReference type="Gene3D" id="3.60.21.10">
    <property type="match status" value="1"/>
</dbReference>
<reference evidence="4 5" key="1">
    <citation type="journal article" date="2004" name="Science">
        <title>The genome of the diatom Thalassiosira pseudonana: ecology, evolution, and metabolism.</title>
        <authorList>
            <person name="Armbrust E.V."/>
            <person name="Berges J.A."/>
            <person name="Bowler C."/>
            <person name="Green B.R."/>
            <person name="Martinez D."/>
            <person name="Putnam N.H."/>
            <person name="Zhou S."/>
            <person name="Allen A.E."/>
            <person name="Apt K.E."/>
            <person name="Bechner M."/>
            <person name="Brzezinski M.A."/>
            <person name="Chaal B.K."/>
            <person name="Chiovitti A."/>
            <person name="Davis A.K."/>
            <person name="Demarest M.S."/>
            <person name="Detter J.C."/>
            <person name="Glavina T."/>
            <person name="Goodstein D."/>
            <person name="Hadi M.Z."/>
            <person name="Hellsten U."/>
            <person name="Hildebrand M."/>
            <person name="Jenkins B.D."/>
            <person name="Jurka J."/>
            <person name="Kapitonov V.V."/>
            <person name="Kroger N."/>
            <person name="Lau W.W."/>
            <person name="Lane T.W."/>
            <person name="Larimer F.W."/>
            <person name="Lippmeier J.C."/>
            <person name="Lucas S."/>
            <person name="Medina M."/>
            <person name="Montsant A."/>
            <person name="Obornik M."/>
            <person name="Parker M.S."/>
            <person name="Palenik B."/>
            <person name="Pazour G.J."/>
            <person name="Richardson P.M."/>
            <person name="Rynearson T.A."/>
            <person name="Saito M.A."/>
            <person name="Schwartz D.C."/>
            <person name="Thamatrakoln K."/>
            <person name="Valentin K."/>
            <person name="Vardi A."/>
            <person name="Wilkerson F.P."/>
            <person name="Rokhsar D.S."/>
        </authorList>
    </citation>
    <scope>NUCLEOTIDE SEQUENCE [LARGE SCALE GENOMIC DNA]</scope>
    <source>
        <strain evidence="4 5">CCMP1335</strain>
    </source>
</reference>
<reference evidence="4 5" key="2">
    <citation type="journal article" date="2008" name="Nature">
        <title>The Phaeodactylum genome reveals the evolutionary history of diatom genomes.</title>
        <authorList>
            <person name="Bowler C."/>
            <person name="Allen A.E."/>
            <person name="Badger J.H."/>
            <person name="Grimwood J."/>
            <person name="Jabbari K."/>
            <person name="Kuo A."/>
            <person name="Maheswari U."/>
            <person name="Martens C."/>
            <person name="Maumus F."/>
            <person name="Otillar R.P."/>
            <person name="Rayko E."/>
            <person name="Salamov A."/>
            <person name="Vandepoele K."/>
            <person name="Beszteri B."/>
            <person name="Gruber A."/>
            <person name="Heijde M."/>
            <person name="Katinka M."/>
            <person name="Mock T."/>
            <person name="Valentin K."/>
            <person name="Verret F."/>
            <person name="Berges J.A."/>
            <person name="Brownlee C."/>
            <person name="Cadoret J.P."/>
            <person name="Chiovitti A."/>
            <person name="Choi C.J."/>
            <person name="Coesel S."/>
            <person name="De Martino A."/>
            <person name="Detter J.C."/>
            <person name="Durkin C."/>
            <person name="Falciatore A."/>
            <person name="Fournet J."/>
            <person name="Haruta M."/>
            <person name="Huysman M.J."/>
            <person name="Jenkins B.D."/>
            <person name="Jiroutova K."/>
            <person name="Jorgensen R.E."/>
            <person name="Joubert Y."/>
            <person name="Kaplan A."/>
            <person name="Kroger N."/>
            <person name="Kroth P.G."/>
            <person name="La Roche J."/>
            <person name="Lindquist E."/>
            <person name="Lommer M."/>
            <person name="Martin-Jezequel V."/>
            <person name="Lopez P.J."/>
            <person name="Lucas S."/>
            <person name="Mangogna M."/>
            <person name="McGinnis K."/>
            <person name="Medlin L.K."/>
            <person name="Montsant A."/>
            <person name="Oudot-Le Secq M.P."/>
            <person name="Napoli C."/>
            <person name="Obornik M."/>
            <person name="Parker M.S."/>
            <person name="Petit J.L."/>
            <person name="Porcel B.M."/>
            <person name="Poulsen N."/>
            <person name="Robison M."/>
            <person name="Rychlewski L."/>
            <person name="Rynearson T.A."/>
            <person name="Schmutz J."/>
            <person name="Shapiro H."/>
            <person name="Siaut M."/>
            <person name="Stanley M."/>
            <person name="Sussman M.R."/>
            <person name="Taylor A.R."/>
            <person name="Vardi A."/>
            <person name="von Dassow P."/>
            <person name="Vyverman W."/>
            <person name="Willis A."/>
            <person name="Wyrwicz L.S."/>
            <person name="Rokhsar D.S."/>
            <person name="Weissenbach J."/>
            <person name="Armbrust E.V."/>
            <person name="Green B.R."/>
            <person name="Van de Peer Y."/>
            <person name="Grigoriev I.V."/>
        </authorList>
    </citation>
    <scope>NUCLEOTIDE SEQUENCE [LARGE SCALE GENOMIC DNA]</scope>
    <source>
        <strain evidence="4 5">CCMP1335</strain>
    </source>
</reference>
<feature type="region of interest" description="Disordered" evidence="1">
    <location>
        <begin position="321"/>
        <end position="369"/>
    </location>
</feature>
<feature type="region of interest" description="Disordered" evidence="1">
    <location>
        <begin position="282"/>
        <end position="304"/>
    </location>
</feature>
<dbReference type="Proteomes" id="UP000001449">
    <property type="component" value="Chromosome 2"/>
</dbReference>
<accession>B8BU60</accession>
<organism evidence="4 5">
    <name type="scientific">Thalassiosira pseudonana</name>
    <name type="common">Marine diatom</name>
    <name type="synonym">Cyclotella nana</name>
    <dbReference type="NCBI Taxonomy" id="35128"/>
    <lineage>
        <taxon>Eukaryota</taxon>
        <taxon>Sar</taxon>
        <taxon>Stramenopiles</taxon>
        <taxon>Ochrophyta</taxon>
        <taxon>Bacillariophyta</taxon>
        <taxon>Coscinodiscophyceae</taxon>
        <taxon>Thalassiosirophycidae</taxon>
        <taxon>Thalassiosirales</taxon>
        <taxon>Thalassiosiraceae</taxon>
        <taxon>Thalassiosira</taxon>
    </lineage>
</organism>
<sequence>MYTLSSIVTLLVLLGVSSISAFTSPTSTKTLMYYNRVHNQPNNAKLIPPTVLFGRSKTSGRKIPKMPTLPVSQSVTTSPEISPSDSNSLTSTSTMVVMDVENIRGATSFRISHEAMLSRIRLWREDRLSMASGGSSGAPFLEPLLWICDHGEVPSIHHFSLFPTNHGASTTQMPHNFGVAFAGPGRTADDVIVDLVELRCGGEELYETQPSSRNTTIVITADARLISRCQQARRESSSLSDVIFVEPASLLQQLEVYRINSHEEESLFGEIAESEPLVVPRVTKSDVGGGSGQRRNDGKTNSLTSFKDSSIAAEQHAKFQARFQKGKGSDASTDQPQQMQQQNNNFNNEAGDDDNEEEPGQDASPVVDSKAASIAAQLKTEQIRRQLLLSDAFYLARPSKSRGRRSHTTMAAIHAKYKDRNISKKQQQKLYAKRFGNQRKEGQMEAAVKRKELAEKLQRNLDRVSEENNRKERDETGYAESDVADSVAWSPSKSERGYGSLSNKLLGWIEEEREMSCQGSTHLFDYTDITKSDSSESSGILGWNAGTVGSDDKFDQLGSVLSVPLREQSASTLPPLRMVVISDTHGFEGGLSKFSTDNQHNDDFLLPQADILLHCGDFAASGSRKTQRQAARRLDEFLARQTHIPEKIVVKGNHDPESPAKVLFPDSKALYVRASSTLVVNGVTFALEPYSRRMSLRSLRRRASASSMYAPSPLPSCDVLVSHEPPKGVLDSTYHGISAGSSFLREQVEHAEEKPRLWLCGHIHEGRGTLTRTFKPDVCGKEAAEGKAAAAADSTMVINCSNANSGRANRLVSGAVVVDVERNPGEETARSTLQLRAEDDDDLMDGANGALPGMDNLELRITRPGVRRRKGVPQSVRQQRLQQSRSNQ</sequence>
<dbReference type="InterPro" id="IPR051693">
    <property type="entry name" value="UPF0046_metallophosphoest"/>
</dbReference>
<feature type="domain" description="Calcineurin-like phosphoesterase" evidence="3">
    <location>
        <begin position="577"/>
        <end position="765"/>
    </location>
</feature>
<dbReference type="Pfam" id="PF00149">
    <property type="entry name" value="Metallophos"/>
    <property type="match status" value="1"/>
</dbReference>
<dbReference type="HOGENOM" id="CLU_325052_0_0_1"/>
<dbReference type="RefSeq" id="XP_002287782.1">
    <property type="nucleotide sequence ID" value="XM_002287746.1"/>
</dbReference>
<dbReference type="InterPro" id="IPR004843">
    <property type="entry name" value="Calcineurin-like_PHP"/>
</dbReference>
<dbReference type="PaxDb" id="35128-Thaps21245"/>
<dbReference type="GO" id="GO:0016787">
    <property type="term" value="F:hydrolase activity"/>
    <property type="evidence" value="ECO:0007669"/>
    <property type="project" value="InterPro"/>
</dbReference>
<feature type="region of interest" description="Disordered" evidence="1">
    <location>
        <begin position="843"/>
        <end position="888"/>
    </location>
</feature>
<feature type="compositionally biased region" description="Acidic residues" evidence="1">
    <location>
        <begin position="350"/>
        <end position="360"/>
    </location>
</feature>
<keyword evidence="5" id="KW-1185">Reference proteome</keyword>
<feature type="region of interest" description="Disordered" evidence="1">
    <location>
        <begin position="459"/>
        <end position="499"/>
    </location>
</feature>
<protein>
    <recommendedName>
        <fullName evidence="3">Calcineurin-like phosphoesterase domain-containing protein</fullName>
    </recommendedName>
</protein>
<dbReference type="PANTHER" id="PTHR12905:SF0">
    <property type="entry name" value="CALCINEURIN-LIKE PHOSPHOESTERASE DOMAIN-CONTAINING PROTEIN"/>
    <property type="match status" value="1"/>
</dbReference>
<dbReference type="OMA" id="VYRINSH"/>
<feature type="compositionally biased region" description="Polar residues" evidence="1">
    <location>
        <begin position="70"/>
        <end position="81"/>
    </location>
</feature>
<feature type="compositionally biased region" description="Basic and acidic residues" evidence="1">
    <location>
        <begin position="459"/>
        <end position="476"/>
    </location>
</feature>
<gene>
    <name evidence="4" type="ORF">THAPSDRAFT_21245</name>
</gene>
<evidence type="ECO:0000313" key="5">
    <source>
        <dbReference type="Proteomes" id="UP000001449"/>
    </source>
</evidence>
<evidence type="ECO:0000313" key="4">
    <source>
        <dbReference type="EMBL" id="EED95225.1"/>
    </source>
</evidence>
<evidence type="ECO:0000259" key="3">
    <source>
        <dbReference type="Pfam" id="PF00149"/>
    </source>
</evidence>
<dbReference type="InParanoid" id="B8BU60"/>
<feature type="compositionally biased region" description="Low complexity" evidence="1">
    <location>
        <begin position="874"/>
        <end position="888"/>
    </location>
</feature>
<dbReference type="SUPFAM" id="SSF56300">
    <property type="entry name" value="Metallo-dependent phosphatases"/>
    <property type="match status" value="1"/>
</dbReference>
<feature type="signal peptide" evidence="2">
    <location>
        <begin position="1"/>
        <end position="21"/>
    </location>
</feature>